<dbReference type="InterPro" id="IPR007110">
    <property type="entry name" value="Ig-like_dom"/>
</dbReference>
<dbReference type="PANTHER" id="PTHR13817:SF20">
    <property type="entry name" value="MYOSIN-BINDING PROTEIN C, CARDIAC-TYPE"/>
    <property type="match status" value="1"/>
</dbReference>
<evidence type="ECO:0000256" key="5">
    <source>
        <dbReference type="ARBA" id="ARBA00023179"/>
    </source>
</evidence>
<organism evidence="14 15">
    <name type="scientific">Grus japonensis</name>
    <name type="common">Japanese crane</name>
    <name type="synonym">Red-crowned crane</name>
    <dbReference type="NCBI Taxonomy" id="30415"/>
    <lineage>
        <taxon>Eukaryota</taxon>
        <taxon>Metazoa</taxon>
        <taxon>Chordata</taxon>
        <taxon>Craniata</taxon>
        <taxon>Vertebrata</taxon>
        <taxon>Euteleostomi</taxon>
        <taxon>Archelosauria</taxon>
        <taxon>Archosauria</taxon>
        <taxon>Dinosauria</taxon>
        <taxon>Saurischia</taxon>
        <taxon>Theropoda</taxon>
        <taxon>Coelurosauria</taxon>
        <taxon>Aves</taxon>
        <taxon>Neognathae</taxon>
        <taxon>Neoaves</taxon>
        <taxon>Gruiformes</taxon>
        <taxon>Gruidae</taxon>
        <taxon>Grus</taxon>
    </lineage>
</organism>
<dbReference type="FunFam" id="2.60.40.10:FF:000031">
    <property type="entry name" value="Myosin-binding protein C, slow type"/>
    <property type="match status" value="1"/>
</dbReference>
<proteinExistence type="inferred from homology"/>
<dbReference type="PROSITE" id="PS50853">
    <property type="entry name" value="FN3"/>
    <property type="match status" value="2"/>
</dbReference>
<keyword evidence="3" id="KW-0677">Repeat</keyword>
<gene>
    <name evidence="14" type="ORF">GRJ2_001499100</name>
</gene>
<dbReference type="InterPro" id="IPR013783">
    <property type="entry name" value="Ig-like_fold"/>
</dbReference>
<dbReference type="SMART" id="SM00408">
    <property type="entry name" value="IGc2"/>
    <property type="match status" value="4"/>
</dbReference>
<dbReference type="InterPro" id="IPR000418">
    <property type="entry name" value="Ets_dom"/>
</dbReference>
<dbReference type="GO" id="GO:0032982">
    <property type="term" value="C:myosin filament"/>
    <property type="evidence" value="ECO:0007669"/>
    <property type="project" value="UniProtKB-KW"/>
</dbReference>
<dbReference type="FunFam" id="2.60.40.10:FF:000081">
    <property type="entry name" value="Myosin-binding protein C, slow type"/>
    <property type="match status" value="1"/>
</dbReference>
<dbReference type="PROSITE" id="PS50061">
    <property type="entry name" value="ETS_DOMAIN_3"/>
    <property type="match status" value="1"/>
</dbReference>
<dbReference type="SMART" id="SM00060">
    <property type="entry name" value="FN3"/>
    <property type="match status" value="2"/>
</dbReference>
<evidence type="ECO:0000256" key="7">
    <source>
        <dbReference type="ARBA" id="ARBA00023319"/>
    </source>
</evidence>
<keyword evidence="7" id="KW-0393">Immunoglobulin domain</keyword>
<dbReference type="Pfam" id="PF18362">
    <property type="entry name" value="THB"/>
    <property type="match status" value="1"/>
</dbReference>
<feature type="region of interest" description="Disordered" evidence="10">
    <location>
        <begin position="400"/>
        <end position="452"/>
    </location>
</feature>
<dbReference type="SMART" id="SM00409">
    <property type="entry name" value="IG"/>
    <property type="match status" value="7"/>
</dbReference>
<evidence type="ECO:0000313" key="14">
    <source>
        <dbReference type="EMBL" id="GAB0190338.1"/>
    </source>
</evidence>
<dbReference type="SUPFAM" id="SSF46785">
    <property type="entry name" value="Winged helix' DNA-binding domain"/>
    <property type="match status" value="1"/>
</dbReference>
<dbReference type="FunFam" id="2.60.40.10:FF:000576">
    <property type="entry name" value="Myosin-binding protein C, cardiac-type"/>
    <property type="match status" value="1"/>
</dbReference>
<dbReference type="SUPFAM" id="SSF56219">
    <property type="entry name" value="DNase I-like"/>
    <property type="match status" value="1"/>
</dbReference>
<dbReference type="SUPFAM" id="SSF49265">
    <property type="entry name" value="Fibronectin type III"/>
    <property type="match status" value="1"/>
</dbReference>
<dbReference type="Pfam" id="PF00041">
    <property type="entry name" value="fn3"/>
    <property type="match status" value="2"/>
</dbReference>
<evidence type="ECO:0000313" key="15">
    <source>
        <dbReference type="Proteomes" id="UP001623348"/>
    </source>
</evidence>
<keyword evidence="9" id="KW-0539">Nucleus</keyword>
<dbReference type="PROSITE" id="PS00346">
    <property type="entry name" value="ETS_DOMAIN_2"/>
    <property type="match status" value="1"/>
</dbReference>
<feature type="domain" description="Fibronectin type-III" evidence="13">
    <location>
        <begin position="1150"/>
        <end position="1245"/>
    </location>
</feature>
<dbReference type="InterPro" id="IPR050964">
    <property type="entry name" value="Striated_Muscle_Regulatory"/>
</dbReference>
<keyword evidence="4" id="KW-0130">Cell adhesion</keyword>
<dbReference type="Proteomes" id="UP001623348">
    <property type="component" value="Unassembled WGS sequence"/>
</dbReference>
<evidence type="ECO:0000256" key="2">
    <source>
        <dbReference type="ARBA" id="ARBA00022433"/>
    </source>
</evidence>
<feature type="compositionally biased region" description="Low complexity" evidence="10">
    <location>
        <begin position="408"/>
        <end position="431"/>
    </location>
</feature>
<dbReference type="PANTHER" id="PTHR13817">
    <property type="entry name" value="TITIN"/>
    <property type="match status" value="1"/>
</dbReference>
<dbReference type="FunFam" id="2.60.40.10:FF:000518">
    <property type="entry name" value="Myosin-binding protein C, cardiac-type"/>
    <property type="match status" value="1"/>
</dbReference>
<evidence type="ECO:0000256" key="4">
    <source>
        <dbReference type="ARBA" id="ARBA00022889"/>
    </source>
</evidence>
<dbReference type="Gene3D" id="1.10.10.10">
    <property type="entry name" value="Winged helix-like DNA-binding domain superfamily/Winged helix DNA-binding domain"/>
    <property type="match status" value="1"/>
</dbReference>
<dbReference type="Pfam" id="PF07679">
    <property type="entry name" value="I-set"/>
    <property type="match status" value="7"/>
</dbReference>
<dbReference type="EMBL" id="BAAFJT010000005">
    <property type="protein sequence ID" value="GAB0190338.1"/>
    <property type="molecule type" value="Genomic_DNA"/>
</dbReference>
<dbReference type="InterPro" id="IPR036390">
    <property type="entry name" value="WH_DNA-bd_sf"/>
</dbReference>
<dbReference type="InterPro" id="IPR003961">
    <property type="entry name" value="FN3_dom"/>
</dbReference>
<dbReference type="InterPro" id="IPR036691">
    <property type="entry name" value="Endo/exonu/phosph_ase_sf"/>
</dbReference>
<dbReference type="Gene3D" id="3.60.10.10">
    <property type="entry name" value="Endonuclease/exonuclease/phosphatase"/>
    <property type="match status" value="1"/>
</dbReference>
<dbReference type="GO" id="GO:0003677">
    <property type="term" value="F:DNA binding"/>
    <property type="evidence" value="ECO:0007669"/>
    <property type="project" value="UniProtKB-KW"/>
</dbReference>
<protein>
    <submittedName>
        <fullName evidence="14">Myosin-binding protein C, cardiac-type</fullName>
    </submittedName>
</protein>
<keyword evidence="6" id="KW-0009">Actin-binding</keyword>
<comment type="subcellular location">
    <subcellularLocation>
        <location evidence="9">Nucleus</location>
    </subcellularLocation>
</comment>
<dbReference type="FunFam" id="2.60.40.10:FF:000326">
    <property type="entry name" value="Myosin-binding protein C, cardiac-type"/>
    <property type="match status" value="1"/>
</dbReference>
<dbReference type="Gene3D" id="2.60.40.10">
    <property type="entry name" value="Immunoglobulins"/>
    <property type="match status" value="9"/>
</dbReference>
<dbReference type="PROSITE" id="PS00345">
    <property type="entry name" value="ETS_DOMAIN_1"/>
    <property type="match status" value="1"/>
</dbReference>
<evidence type="ECO:0000256" key="6">
    <source>
        <dbReference type="ARBA" id="ARBA00023203"/>
    </source>
</evidence>
<feature type="domain" description="ETS" evidence="11">
    <location>
        <begin position="199"/>
        <end position="282"/>
    </location>
</feature>
<reference evidence="14 15" key="1">
    <citation type="submission" date="2024-06" db="EMBL/GenBank/DDBJ databases">
        <title>The draft genome of Grus japonensis, version 3.</title>
        <authorList>
            <person name="Nabeshima K."/>
            <person name="Suzuki S."/>
            <person name="Onuma M."/>
        </authorList>
    </citation>
    <scope>NUCLEOTIDE SEQUENCE [LARGE SCALE GENOMIC DNA]</scope>
    <source>
        <strain evidence="14 15">451A</strain>
    </source>
</reference>
<dbReference type="FunFam" id="2.60.40.10:FF:000225">
    <property type="entry name" value="Myosin-binding protein C, cardiac-type"/>
    <property type="match status" value="1"/>
</dbReference>
<dbReference type="InterPro" id="IPR036388">
    <property type="entry name" value="WH-like_DNA-bd_sf"/>
</dbReference>
<evidence type="ECO:0000259" key="13">
    <source>
        <dbReference type="PROSITE" id="PS50853"/>
    </source>
</evidence>
<dbReference type="GO" id="GO:0005634">
    <property type="term" value="C:nucleus"/>
    <property type="evidence" value="ECO:0007669"/>
    <property type="project" value="UniProtKB-SubCell"/>
</dbReference>
<evidence type="ECO:0000259" key="12">
    <source>
        <dbReference type="PROSITE" id="PS50835"/>
    </source>
</evidence>
<keyword evidence="5" id="KW-0514">Muscle protein</keyword>
<accession>A0ABC9WY38</accession>
<feature type="domain" description="Ig-like" evidence="12">
    <location>
        <begin position="443"/>
        <end position="551"/>
    </location>
</feature>
<feature type="domain" description="Fibronectin type-III" evidence="13">
    <location>
        <begin position="1052"/>
        <end position="1148"/>
    </location>
</feature>
<evidence type="ECO:0000259" key="11">
    <source>
        <dbReference type="PROSITE" id="PS50061"/>
    </source>
</evidence>
<dbReference type="GO" id="GO:0007155">
    <property type="term" value="P:cell adhesion"/>
    <property type="evidence" value="ECO:0007669"/>
    <property type="project" value="UniProtKB-KW"/>
</dbReference>
<dbReference type="Pfam" id="PF00178">
    <property type="entry name" value="Ets"/>
    <property type="match status" value="1"/>
</dbReference>
<dbReference type="PROSITE" id="PS50835">
    <property type="entry name" value="IG_LIKE"/>
    <property type="match status" value="5"/>
</dbReference>
<dbReference type="PRINTS" id="PR00454">
    <property type="entry name" value="ETSDOMAIN"/>
</dbReference>
<sequence length="1560" mass="175107">MVPYESDLYRQPHDYYQYLNSDGESHGDHYWEYHPHHMHSEFETFGDNHFTELQSVQPPQLQQLYRHMEIEQMHVLDSAIPTTHIGLNHQGEIQDRKLTEPCNFISRVGCSPVGIQCCQKVLCFRKEEDNRAKVGESSHAKVSYLPRMCLQYSSPPQPSSDEEDIERQSPPLEVSDGETDGVDPGTGIMHGETGSKKKIRLYQFLLDLLRSGDMKDSIWWVDKEKGTFQFSSKHKEALAHRWGIQKGNRKKMTYQKMARALRNYGKTGEVKKVKKKLTYQFSGEVFSPSFKSLHNNSAFTIIKLNSNYSANFIAFSAFTKKPKTTEVTAGSTAVFEAETEKAGIKVKWQRAGTEITESEKYIIKAEGNKHSLTINNIGKEDDVTYAVIAGSSKVKFELKVKEPEKSETVTPAEAAPAPAASESPAPPVESSQNTEAASAGTQPKEPLDPIGLFVTRPQDGEVTVGGNITFTAIVAGESLLKKPSVKWFKGKWMDLGSKVGKHLQLHDNYDRNNKVYTFEMEIIEANMTFAGGYRCEVSTKDKFDSSNFNLTVNEAPITGDLDIRAAFRRTTEGHEEGGEFNFSALLKKRGEAKSESQSDVDVWEILRKAPPSEYEKIAFQYGITDLRGMLKRLKRIKKEEKKSTAFLKKLDPAYQVDKGQKIKLMVEVANPDADVKWLKNGQEIQVSGRYIFEAVGNKRILTINHCSLADDAAYECVVGEEKSFTELFVKEPPILITHPLEDQMVMVGERVEFECEVSEEGATVKWEKDGIELTREETFKYRFKKDGKKQYLIINESTKEDSGHYTVKTNGGVSVAELIVQEKKLEVYQSIADLTVKARDQAVFKCEVSDENVKGIWLKNGTEVVPDERIKISHIGRIHKLTIEDVTPGDEADYSFIPQGFAYNLSAKLQFLEVKIDFVPREEPPKIHLDCLGQSPDTIVVVAGNKLRLDVPISGDPTPTVIWQKVNKKSDLVRSNDDSMTPSENSSDLNTDSKLLFESEGRVRVEMHEDHCVFIIEGAEKEDEGVYRVIVKNPVGEDKADITVKVIDVPDPPEAPKISNIGEDYCTVQWQPPKYDGGQPVLGYILERKKKKSYRWMRLNFDLLKDLTYEAKRMIEGVVYEMRIYAVNSIGMSRPSPASQPFMPIAPPSEPTHFTVEDVSDSTVALKWRPPERIGAGGLDGYIVEYRKDGSTEWIPALPGLTERTSALIKDLVTGDKLHFRIKAINLAGESGAAIIKEPVTVQEILQRPKIWLPRHLRQTLVKKVGETINIVIPFQGKPRPKIVWMKDGQTLDSKDVGIRNSNTDTILFIRKAELHHSGAYEVTLQIENMTDKVAITMQIIEYASEKRISTLRFDIRLASDMLWDDVPRLEGQGTGEGPRPTAQRCAGCTTACSKPRGDEPGAPGATGTNRVTLGRYIKRIPATPANKSASSGAQLKCLYANAQSMGNKQKELETCVCLQGYDLIGITETWWDSSYDWRVGMEGYRLFRKDRQGRQGGGVALYINDQLECMDLHLGMDEEPTKSLWVRIKGRAGAGDTIVGSATGHLTRGTEQIKPSIGR</sequence>
<keyword evidence="15" id="KW-1185">Reference proteome</keyword>
<evidence type="ECO:0000256" key="8">
    <source>
        <dbReference type="ARBA" id="ARBA00038352"/>
    </source>
</evidence>
<keyword evidence="2" id="KW-0787">Thick filament</keyword>
<dbReference type="CDD" id="cd00063">
    <property type="entry name" value="FN3"/>
    <property type="match status" value="2"/>
</dbReference>
<dbReference type="InterPro" id="IPR040849">
    <property type="entry name" value="MyBP-C_THB"/>
</dbReference>
<comment type="similarity">
    <text evidence="1 9">Belongs to the ETS family.</text>
</comment>
<dbReference type="InterPro" id="IPR036179">
    <property type="entry name" value="Ig-like_dom_sf"/>
</dbReference>
<comment type="caution">
    <text evidence="14">The sequence shown here is derived from an EMBL/GenBank/DDBJ whole genome shotgun (WGS) entry which is preliminary data.</text>
</comment>
<dbReference type="GO" id="GO:0003779">
    <property type="term" value="F:actin binding"/>
    <property type="evidence" value="ECO:0007669"/>
    <property type="project" value="UniProtKB-KW"/>
</dbReference>
<dbReference type="SMART" id="SM00413">
    <property type="entry name" value="ETS"/>
    <property type="match status" value="1"/>
</dbReference>
<dbReference type="FunFam" id="1.10.10.10:FF:000191">
    <property type="entry name" value="Transcription factor PU.1"/>
    <property type="match status" value="1"/>
</dbReference>
<evidence type="ECO:0000256" key="3">
    <source>
        <dbReference type="ARBA" id="ARBA00022737"/>
    </source>
</evidence>
<feature type="domain" description="Ig-like" evidence="12">
    <location>
        <begin position="732"/>
        <end position="826"/>
    </location>
</feature>
<dbReference type="FunFam" id="2.60.40.10:FF:000111">
    <property type="entry name" value="Myosin-binding protein C, slow type"/>
    <property type="match status" value="1"/>
</dbReference>
<dbReference type="InterPro" id="IPR003599">
    <property type="entry name" value="Ig_sub"/>
</dbReference>
<feature type="compositionally biased region" description="Polar residues" evidence="10">
    <location>
        <begin position="432"/>
        <end position="441"/>
    </location>
</feature>
<dbReference type="SUPFAM" id="SSF48726">
    <property type="entry name" value="Immunoglobulin"/>
    <property type="match status" value="7"/>
</dbReference>
<feature type="domain" description="Ig-like" evidence="12">
    <location>
        <begin position="1249"/>
        <end position="1337"/>
    </location>
</feature>
<dbReference type="InterPro" id="IPR013098">
    <property type="entry name" value="Ig_I-set"/>
</dbReference>
<evidence type="ECO:0000256" key="1">
    <source>
        <dbReference type="ARBA" id="ARBA00005562"/>
    </source>
</evidence>
<dbReference type="FunFam" id="2.60.40.10:FF:000085">
    <property type="entry name" value="Myosin-binding protein C, slow type"/>
    <property type="match status" value="1"/>
</dbReference>
<keyword evidence="9" id="KW-0238">DNA-binding</keyword>
<dbReference type="InterPro" id="IPR003598">
    <property type="entry name" value="Ig_sub2"/>
</dbReference>
<name>A0ABC9WY38_GRUJA</name>
<comment type="similarity">
    <text evidence="8">Belongs to the immunoglobulin superfamily. MyBP family.</text>
</comment>
<dbReference type="CDD" id="cd00096">
    <property type="entry name" value="Ig"/>
    <property type="match status" value="1"/>
</dbReference>
<dbReference type="InterPro" id="IPR036116">
    <property type="entry name" value="FN3_sf"/>
</dbReference>
<evidence type="ECO:0000256" key="9">
    <source>
        <dbReference type="RuleBase" id="RU004019"/>
    </source>
</evidence>
<feature type="domain" description="Ig-like" evidence="12">
    <location>
        <begin position="641"/>
        <end position="718"/>
    </location>
</feature>
<feature type="domain" description="Ig-like" evidence="12">
    <location>
        <begin position="925"/>
        <end position="1043"/>
    </location>
</feature>
<dbReference type="FunFam" id="2.60.40.10:FF:000070">
    <property type="entry name" value="Myosin-binding protein C, slow type"/>
    <property type="match status" value="1"/>
</dbReference>
<feature type="region of interest" description="Disordered" evidence="10">
    <location>
        <begin position="153"/>
        <end position="190"/>
    </location>
</feature>
<evidence type="ECO:0000256" key="10">
    <source>
        <dbReference type="SAM" id="MobiDB-lite"/>
    </source>
</evidence>